<dbReference type="InterPro" id="IPR013325">
    <property type="entry name" value="RNA_pol_sigma_r2"/>
</dbReference>
<dbReference type="CDD" id="cd06171">
    <property type="entry name" value="Sigma70_r4"/>
    <property type="match status" value="1"/>
</dbReference>
<keyword evidence="4" id="KW-0804">Transcription</keyword>
<name>A0A7Z0DJU6_9ACTN</name>
<dbReference type="InterPro" id="IPR014284">
    <property type="entry name" value="RNA_pol_sigma-70_dom"/>
</dbReference>
<dbReference type="GO" id="GO:0016987">
    <property type="term" value="F:sigma factor activity"/>
    <property type="evidence" value="ECO:0007669"/>
    <property type="project" value="UniProtKB-KW"/>
</dbReference>
<evidence type="ECO:0000259" key="7">
    <source>
        <dbReference type="Pfam" id="PF04545"/>
    </source>
</evidence>
<dbReference type="InterPro" id="IPR007627">
    <property type="entry name" value="RNA_pol_sigma70_r2"/>
</dbReference>
<dbReference type="SUPFAM" id="SSF88946">
    <property type="entry name" value="Sigma2 domain of RNA polymerase sigma factors"/>
    <property type="match status" value="1"/>
</dbReference>
<dbReference type="Gene3D" id="1.20.120.1810">
    <property type="match status" value="1"/>
</dbReference>
<evidence type="ECO:0000256" key="5">
    <source>
        <dbReference type="SAM" id="MobiDB-lite"/>
    </source>
</evidence>
<comment type="caution">
    <text evidence="8">The sequence shown here is derived from an EMBL/GenBank/DDBJ whole genome shotgun (WGS) entry which is preliminary data.</text>
</comment>
<dbReference type="Gene3D" id="1.10.10.10">
    <property type="entry name" value="Winged helix-like DNA-binding domain superfamily/Winged helix DNA-binding domain"/>
    <property type="match status" value="1"/>
</dbReference>
<evidence type="ECO:0000256" key="4">
    <source>
        <dbReference type="ARBA" id="ARBA00023163"/>
    </source>
</evidence>
<evidence type="ECO:0000313" key="9">
    <source>
        <dbReference type="Proteomes" id="UP000564496"/>
    </source>
</evidence>
<dbReference type="GO" id="GO:0006352">
    <property type="term" value="P:DNA-templated transcription initiation"/>
    <property type="evidence" value="ECO:0007669"/>
    <property type="project" value="InterPro"/>
</dbReference>
<accession>A0A7Z0DJU6</accession>
<feature type="region of interest" description="Disordered" evidence="5">
    <location>
        <begin position="1"/>
        <end position="20"/>
    </location>
</feature>
<keyword evidence="2" id="KW-0731">Sigma factor</keyword>
<reference evidence="8 9" key="1">
    <citation type="submission" date="2020-07" db="EMBL/GenBank/DDBJ databases">
        <title>Sequencing the genomes of 1000 actinobacteria strains.</title>
        <authorList>
            <person name="Klenk H.-P."/>
        </authorList>
    </citation>
    <scope>NUCLEOTIDE SEQUENCE [LARGE SCALE GENOMIC DNA]</scope>
    <source>
        <strain evidence="8 9">DSM 26487</strain>
    </source>
</reference>
<feature type="domain" description="RNA polymerase sigma-70 region 2" evidence="6">
    <location>
        <begin position="24"/>
        <end position="92"/>
    </location>
</feature>
<sequence length="179" mass="19680">MDTTQASPLPAPAQQDAPLPQEDLVVRHLPVARSLAARYAGRGVEVEDLRQAARVGLVKAARRYDPEQGAFLSYAVPMATGEIRHCFREQARCARPRGDDDELLEQMGDPDPGFERAEARVVVEQAIGDLDETDRLILQLRFVDGLSQAEIGERVGATQAQISRALARIIRRMRVGLAA</sequence>
<dbReference type="Proteomes" id="UP000564496">
    <property type="component" value="Unassembled WGS sequence"/>
</dbReference>
<evidence type="ECO:0000256" key="2">
    <source>
        <dbReference type="ARBA" id="ARBA00023082"/>
    </source>
</evidence>
<evidence type="ECO:0000259" key="6">
    <source>
        <dbReference type="Pfam" id="PF04542"/>
    </source>
</evidence>
<proteinExistence type="predicted"/>
<dbReference type="InterPro" id="IPR007630">
    <property type="entry name" value="RNA_pol_sigma70_r4"/>
</dbReference>
<dbReference type="NCBIfam" id="TIGR02937">
    <property type="entry name" value="sigma70-ECF"/>
    <property type="match status" value="1"/>
</dbReference>
<dbReference type="PANTHER" id="PTHR30385">
    <property type="entry name" value="SIGMA FACTOR F FLAGELLAR"/>
    <property type="match status" value="1"/>
</dbReference>
<keyword evidence="3" id="KW-0238">DNA-binding</keyword>
<evidence type="ECO:0000256" key="1">
    <source>
        <dbReference type="ARBA" id="ARBA00023015"/>
    </source>
</evidence>
<evidence type="ECO:0000256" key="3">
    <source>
        <dbReference type="ARBA" id="ARBA00023125"/>
    </source>
</evidence>
<dbReference type="RefSeq" id="WP_179657285.1">
    <property type="nucleotide sequence ID" value="NZ_JACBZR010000001.1"/>
</dbReference>
<dbReference type="EMBL" id="JACBZR010000001">
    <property type="protein sequence ID" value="NYI76663.1"/>
    <property type="molecule type" value="Genomic_DNA"/>
</dbReference>
<keyword evidence="1" id="KW-0805">Transcription regulation</keyword>
<dbReference type="PANTHER" id="PTHR30385:SF4">
    <property type="entry name" value="RNA POLYMERASE SIGMA-E FACTOR"/>
    <property type="match status" value="1"/>
</dbReference>
<dbReference type="InterPro" id="IPR036388">
    <property type="entry name" value="WH-like_DNA-bd_sf"/>
</dbReference>
<dbReference type="InterPro" id="IPR013324">
    <property type="entry name" value="RNA_pol_sigma_r3/r4-like"/>
</dbReference>
<dbReference type="AlphaFoldDB" id="A0A7Z0DJU6"/>
<gene>
    <name evidence="8" type="ORF">BJ988_001311</name>
</gene>
<dbReference type="Pfam" id="PF04545">
    <property type="entry name" value="Sigma70_r4"/>
    <property type="match status" value="1"/>
</dbReference>
<organism evidence="8 9">
    <name type="scientific">Nocardioides panzhihuensis</name>
    <dbReference type="NCBI Taxonomy" id="860243"/>
    <lineage>
        <taxon>Bacteria</taxon>
        <taxon>Bacillati</taxon>
        <taxon>Actinomycetota</taxon>
        <taxon>Actinomycetes</taxon>
        <taxon>Propionibacteriales</taxon>
        <taxon>Nocardioidaceae</taxon>
        <taxon>Nocardioides</taxon>
    </lineage>
</organism>
<protein>
    <submittedName>
        <fullName evidence="8">RNA polymerase sigma-B factor</fullName>
    </submittedName>
</protein>
<dbReference type="GO" id="GO:0003677">
    <property type="term" value="F:DNA binding"/>
    <property type="evidence" value="ECO:0007669"/>
    <property type="project" value="UniProtKB-KW"/>
</dbReference>
<evidence type="ECO:0000313" key="8">
    <source>
        <dbReference type="EMBL" id="NYI76663.1"/>
    </source>
</evidence>
<dbReference type="SUPFAM" id="SSF88659">
    <property type="entry name" value="Sigma3 and sigma4 domains of RNA polymerase sigma factors"/>
    <property type="match status" value="1"/>
</dbReference>
<feature type="domain" description="RNA polymerase sigma-70 region 4" evidence="7">
    <location>
        <begin position="126"/>
        <end position="174"/>
    </location>
</feature>
<keyword evidence="9" id="KW-1185">Reference proteome</keyword>
<dbReference type="Pfam" id="PF04542">
    <property type="entry name" value="Sigma70_r2"/>
    <property type="match status" value="1"/>
</dbReference>